<dbReference type="OrthoDB" id="2133778at2759"/>
<dbReference type="GO" id="GO:0055085">
    <property type="term" value="P:transmembrane transport"/>
    <property type="evidence" value="ECO:0007669"/>
    <property type="project" value="InterPro"/>
</dbReference>
<accession>A0A423ST96</accession>
<comment type="subcellular location">
    <subcellularLocation>
        <location evidence="1">Membrane</location>
        <topology evidence="1">Multi-pass membrane protein</topology>
    </subcellularLocation>
</comment>
<reference evidence="8 9" key="2">
    <citation type="submission" date="2019-01" db="EMBL/GenBank/DDBJ databases">
        <title>The decoding of complex shrimp genome reveals the adaptation for benthos swimmer, frequently molting mechanism and breeding impact on genome.</title>
        <authorList>
            <person name="Sun Y."/>
            <person name="Gao Y."/>
            <person name="Yu Y."/>
        </authorList>
    </citation>
    <scope>NUCLEOTIDE SEQUENCE [LARGE SCALE GENOMIC DNA]</scope>
    <source>
        <tissue evidence="8">Muscle</tissue>
    </source>
</reference>
<dbReference type="Gene3D" id="1.20.1070.10">
    <property type="entry name" value="Rhodopsin 7-helix transmembrane proteins"/>
    <property type="match status" value="1"/>
</dbReference>
<feature type="transmembrane region" description="Helical" evidence="6">
    <location>
        <begin position="170"/>
        <end position="195"/>
    </location>
</feature>
<name>A0A423ST96_PENVA</name>
<feature type="transmembrane region" description="Helical" evidence="6">
    <location>
        <begin position="492"/>
        <end position="514"/>
    </location>
</feature>
<dbReference type="SMART" id="SM00049">
    <property type="entry name" value="DEP"/>
    <property type="match status" value="1"/>
</dbReference>
<feature type="transmembrane region" description="Helical" evidence="6">
    <location>
        <begin position="461"/>
        <end position="480"/>
    </location>
</feature>
<keyword evidence="4 6" id="KW-0472">Membrane</keyword>
<feature type="transmembrane region" description="Helical" evidence="6">
    <location>
        <begin position="143"/>
        <end position="164"/>
    </location>
</feature>
<feature type="transmembrane region" description="Helical" evidence="6">
    <location>
        <begin position="526"/>
        <end position="552"/>
    </location>
</feature>
<organism evidence="8 9">
    <name type="scientific">Penaeus vannamei</name>
    <name type="common">Whiteleg shrimp</name>
    <name type="synonym">Litopenaeus vannamei</name>
    <dbReference type="NCBI Taxonomy" id="6689"/>
    <lineage>
        <taxon>Eukaryota</taxon>
        <taxon>Metazoa</taxon>
        <taxon>Ecdysozoa</taxon>
        <taxon>Arthropoda</taxon>
        <taxon>Crustacea</taxon>
        <taxon>Multicrustacea</taxon>
        <taxon>Malacostraca</taxon>
        <taxon>Eumalacostraca</taxon>
        <taxon>Eucarida</taxon>
        <taxon>Decapoda</taxon>
        <taxon>Dendrobranchiata</taxon>
        <taxon>Penaeoidea</taxon>
        <taxon>Penaeidae</taxon>
        <taxon>Penaeus</taxon>
    </lineage>
</organism>
<dbReference type="GO" id="GO:0016020">
    <property type="term" value="C:membrane"/>
    <property type="evidence" value="ECO:0007669"/>
    <property type="project" value="UniProtKB-SubCell"/>
</dbReference>
<feature type="transmembrane region" description="Helical" evidence="6">
    <location>
        <begin position="235"/>
        <end position="258"/>
    </location>
</feature>
<dbReference type="Pfam" id="PF00610">
    <property type="entry name" value="DEP"/>
    <property type="match status" value="1"/>
</dbReference>
<keyword evidence="9" id="KW-1185">Reference proteome</keyword>
<keyword evidence="3 6" id="KW-1133">Transmembrane helix</keyword>
<dbReference type="InterPro" id="IPR000591">
    <property type="entry name" value="DEP_dom"/>
</dbReference>
<feature type="transmembrane region" description="Helical" evidence="6">
    <location>
        <begin position="207"/>
        <end position="229"/>
    </location>
</feature>
<evidence type="ECO:0000256" key="5">
    <source>
        <dbReference type="SAM" id="MobiDB-lite"/>
    </source>
</evidence>
<keyword evidence="2 6" id="KW-0812">Transmembrane</keyword>
<feature type="transmembrane region" description="Helical" evidence="6">
    <location>
        <begin position="392"/>
        <end position="412"/>
    </location>
</feature>
<dbReference type="SUPFAM" id="SSF46785">
    <property type="entry name" value="Winged helix' DNA-binding domain"/>
    <property type="match status" value="1"/>
</dbReference>
<dbReference type="CDD" id="cd04443">
    <property type="entry name" value="DEP_GPR155"/>
    <property type="match status" value="1"/>
</dbReference>
<dbReference type="Gene3D" id="1.10.10.10">
    <property type="entry name" value="Winged helix-like DNA-binding domain superfamily/Winged helix DNA-binding domain"/>
    <property type="match status" value="1"/>
</dbReference>
<feature type="compositionally biased region" description="Basic and acidic residues" evidence="5">
    <location>
        <begin position="713"/>
        <end position="729"/>
    </location>
</feature>
<feature type="transmembrane region" description="Helical" evidence="6">
    <location>
        <begin position="293"/>
        <end position="311"/>
    </location>
</feature>
<evidence type="ECO:0000256" key="1">
    <source>
        <dbReference type="ARBA" id="ARBA00004141"/>
    </source>
</evidence>
<dbReference type="InterPro" id="IPR036390">
    <property type="entry name" value="WH_DNA-bd_sf"/>
</dbReference>
<protein>
    <recommendedName>
        <fullName evidence="7">DEP domain-containing protein</fullName>
    </recommendedName>
</protein>
<dbReference type="GO" id="GO:0035556">
    <property type="term" value="P:intracellular signal transduction"/>
    <property type="evidence" value="ECO:0007669"/>
    <property type="project" value="InterPro"/>
</dbReference>
<feature type="region of interest" description="Disordered" evidence="5">
    <location>
        <begin position="703"/>
        <end position="729"/>
    </location>
</feature>
<evidence type="ECO:0000313" key="9">
    <source>
        <dbReference type="Proteomes" id="UP000283509"/>
    </source>
</evidence>
<feature type="transmembrane region" description="Helical" evidence="6">
    <location>
        <begin position="323"/>
        <end position="341"/>
    </location>
</feature>
<dbReference type="InterPro" id="IPR036388">
    <property type="entry name" value="WH-like_DNA-bd_sf"/>
</dbReference>
<dbReference type="Pfam" id="PF03547">
    <property type="entry name" value="Mem_trans"/>
    <property type="match status" value="1"/>
</dbReference>
<evidence type="ECO:0000256" key="4">
    <source>
        <dbReference type="ARBA" id="ARBA00023136"/>
    </source>
</evidence>
<proteinExistence type="predicted"/>
<evidence type="ECO:0000259" key="7">
    <source>
        <dbReference type="PROSITE" id="PS50186"/>
    </source>
</evidence>
<feature type="region of interest" description="Disordered" evidence="5">
    <location>
        <begin position="644"/>
        <end position="678"/>
    </location>
</feature>
<sequence>MDVVKSSSPFLSPSLLPSPLSPAVPPFLLTIPSPWAVFHYGVFDLPLPCRLKLSSVANLETNLNLPASRGYGQLEFLKMNTTEDGSAVGGDSTGVPFLEEDTTDLSSVAFSNLYPAVIECFVIILCGYLAGRGNLISQTESKGLNTFVGTFSLPSLIFMSMAQLDFSSVNWLFLLSICISKATVFFLVILITLLVHRPMDFGKAGLFAIFCTQSNDFALGYPIIAALYGKSHPEFASYLYLVAPISLVFLNPIGFIFMEIGKRHKSNQDGEEGSSARRKENGCQMVMYIVRDVLLNPIVLMTAMGIVGNFIFDHKLPNILEGILKVMGQAFSASALFLLGLRMVGKVQTLRGSGLVVPGILIATKTLILPLVTREVVSLLQPGASANETADYSNYGFLYGTFPTAPGVFVFASQYNVAVDLMASAMVACTFLSAPLMFVSAKMVTLVKINPLDYVKELESILFNVSIIGLICAVWVLIIFSLSRKWRKVPHFVTLCLSLSQGVACIGALLWSLLDCNHTWKLYLQFVLFSWGVFSSRLWTAILAITLFLLRWRSLCFVLRLRPFLAIIGWGLPGVLVTVLILMVQQETDVADKHDPNFQYGSAQAVVALLLLWFSLFTTMVCLILHQRHEKRYAQYESLLNLDDPDDPRGSRSARSSAQSSPRSSTVERPKLTSNGVLNGSSIVDMEEMVNYARDPDQFEDHISSDSDSLFSPHDELSTGNRYRNESRERDDISDIVQRHVSSAQLTEPEETMIVRDRDDEFQMMRHVVLLLFLCGSMIVGFALCMWTLVTEEVNGVYVELVFLDIVLNFGQAFFTAAIFGLDSKLIVMPLLKWWRRMCHGAATVKLPTWNDLDSLTRQTCEQFTTYHMDKCIKDIVRDRRWRLKNLPAVFGGKELVDWLLMVGLARDRTDAIKYGRQLLQGRVIRHIDNLHHFHDQPLFYTFNIGDGNNSQ</sequence>
<dbReference type="Proteomes" id="UP000283509">
    <property type="component" value="Unassembled WGS sequence"/>
</dbReference>
<feature type="compositionally biased region" description="Low complexity" evidence="5">
    <location>
        <begin position="651"/>
        <end position="665"/>
    </location>
</feature>
<feature type="transmembrane region" description="Helical" evidence="6">
    <location>
        <begin position="810"/>
        <end position="828"/>
    </location>
</feature>
<evidence type="ECO:0000256" key="2">
    <source>
        <dbReference type="ARBA" id="ARBA00022692"/>
    </source>
</evidence>
<dbReference type="AlphaFoldDB" id="A0A423ST96"/>
<comment type="caution">
    <text evidence="8">The sequence shown here is derived from an EMBL/GenBank/DDBJ whole genome shotgun (WGS) entry which is preliminary data.</text>
</comment>
<feature type="transmembrane region" description="Helical" evidence="6">
    <location>
        <begin position="564"/>
        <end position="585"/>
    </location>
</feature>
<dbReference type="EMBL" id="QCYY01002809">
    <property type="protein sequence ID" value="ROT67435.1"/>
    <property type="molecule type" value="Genomic_DNA"/>
</dbReference>
<dbReference type="InterPro" id="IPR004776">
    <property type="entry name" value="Mem_transp_PIN-like"/>
</dbReference>
<evidence type="ECO:0000256" key="6">
    <source>
        <dbReference type="SAM" id="Phobius"/>
    </source>
</evidence>
<feature type="transmembrane region" description="Helical" evidence="6">
    <location>
        <begin position="768"/>
        <end position="790"/>
    </location>
</feature>
<dbReference type="PANTHER" id="PTHR22829:SF5">
    <property type="entry name" value="INTEGRAL MEMBRANE PROTEIN GPR155"/>
    <property type="match status" value="1"/>
</dbReference>
<feature type="domain" description="DEP" evidence="7">
    <location>
        <begin position="877"/>
        <end position="945"/>
    </location>
</feature>
<dbReference type="PROSITE" id="PS50186">
    <property type="entry name" value="DEP"/>
    <property type="match status" value="1"/>
</dbReference>
<feature type="transmembrane region" description="Helical" evidence="6">
    <location>
        <begin position="419"/>
        <end position="441"/>
    </location>
</feature>
<evidence type="ECO:0000313" key="8">
    <source>
        <dbReference type="EMBL" id="ROT67435.1"/>
    </source>
</evidence>
<gene>
    <name evidence="8" type="ORF">C7M84_014479</name>
</gene>
<dbReference type="InterPro" id="IPR037368">
    <property type="entry name" value="GPR155_DEP"/>
</dbReference>
<feature type="transmembrane region" description="Helical" evidence="6">
    <location>
        <begin position="113"/>
        <end position="131"/>
    </location>
</feature>
<reference evidence="8 9" key="1">
    <citation type="submission" date="2018-04" db="EMBL/GenBank/DDBJ databases">
        <authorList>
            <person name="Zhang X."/>
            <person name="Yuan J."/>
            <person name="Li F."/>
            <person name="Xiang J."/>
        </authorList>
    </citation>
    <scope>NUCLEOTIDE SEQUENCE [LARGE SCALE GENOMIC DNA]</scope>
    <source>
        <tissue evidence="8">Muscle</tissue>
    </source>
</reference>
<feature type="transmembrane region" description="Helical" evidence="6">
    <location>
        <begin position="353"/>
        <end position="372"/>
    </location>
</feature>
<evidence type="ECO:0000256" key="3">
    <source>
        <dbReference type="ARBA" id="ARBA00022989"/>
    </source>
</evidence>
<feature type="transmembrane region" description="Helical" evidence="6">
    <location>
        <begin position="605"/>
        <end position="625"/>
    </location>
</feature>
<dbReference type="PANTHER" id="PTHR22829">
    <property type="entry name" value="DEP DOMAIN PROTEIN"/>
    <property type="match status" value="1"/>
</dbReference>
<dbReference type="GO" id="GO:0030514">
    <property type="term" value="P:negative regulation of BMP signaling pathway"/>
    <property type="evidence" value="ECO:0007669"/>
    <property type="project" value="TreeGrafter"/>
</dbReference>
<dbReference type="InterPro" id="IPR051832">
    <property type="entry name" value="mTOR-Rac_regulators"/>
</dbReference>